<keyword evidence="6 8" id="KW-1133">Transmembrane helix</keyword>
<reference evidence="10" key="1">
    <citation type="submission" date="2023-10" db="EMBL/GenBank/DDBJ databases">
        <title>Chromosome-level genome of the transformable northern wattle, Acacia crassicarpa.</title>
        <authorList>
            <person name="Massaro I."/>
            <person name="Sinha N.R."/>
            <person name="Poethig S."/>
            <person name="Leichty A.R."/>
        </authorList>
    </citation>
    <scope>NUCLEOTIDE SEQUENCE</scope>
    <source>
        <strain evidence="10">Acra3RX</strain>
        <tissue evidence="10">Leaf</tissue>
    </source>
</reference>
<dbReference type="CDD" id="cd08378">
    <property type="entry name" value="C2B_MCTP_PRT_plant"/>
    <property type="match status" value="1"/>
</dbReference>
<keyword evidence="11" id="KW-1185">Reference proteome</keyword>
<protein>
    <recommendedName>
        <fullName evidence="9">C2 domain-containing protein</fullName>
    </recommendedName>
</protein>
<dbReference type="InterPro" id="IPR047257">
    <property type="entry name" value="C2B_MCTP_PRT_plant"/>
</dbReference>
<feature type="domain" description="C2" evidence="9">
    <location>
        <begin position="194"/>
        <end position="308"/>
    </location>
</feature>
<dbReference type="SUPFAM" id="SSF49562">
    <property type="entry name" value="C2 domain (Calcium/lipid-binding domain, CaLB)"/>
    <property type="match status" value="3"/>
</dbReference>
<evidence type="ECO:0000259" key="9">
    <source>
        <dbReference type="PROSITE" id="PS50004"/>
    </source>
</evidence>
<sequence length="775" mass="88161">MADQSSIKPNTADFNLKEISPSIGARTATSHGGITSATDLVETTLFLYMRIVRAEDLPTISGRNTRGPYVEVRVGALKTTTMCFTGNSNPEWNQVFALEISRIQEPTLEILVKDKIPRYGDILGKLSFAISEIPTRVPTDSSLAPQWYWLEDQKGTGLGKLMLSIWIGTQADAAFPEARHLESGMVNAYDVLNTHSQIYLSPRIWCLRVDLIQAQDLVDEDIAGNSEVFVQATLGSLTFRSKLVNKNEGNPKWNEDMLFAVLEPFDQHLFLSVEQGTMNNHRSIGKCSIPLKNADRRLDGAPSDAKWHNLERPDNITVVENNVRAIINSRLNMRLSLDGGYHLFDEDPCFSSDLNPTVKRLWRSNIGTFELGILNASGLPAMKGGNRTDAYCVAKYGPKWVRTRTIVDSLNPKWNEQYSWDVYDPCTFITIAVFDNGYLHEVQGDHIAMDAKIGKVRINLSEMKTNRIYAYFFPLTELHPSGLKKMGEIQLAFRFCCPKMGNLLNIYRMPKLPRLHFSNPLSRTQLSGLRKQTIMLLSSRMSKTEPAWRREVVSYMLDSHERLWSMRRGRADFERIKAVMSGFVALHTQYNQICEWKNPTSSRIVCLIICVLILVPRIMLPGIFFCLILDIIIQYLKSPSLLSHVDLQVSQVNAVSLDELEEEFDPIPSKFEDRIIRLRYDRLRIILGRLSAEMGKLATKVEKLQSCVTWQDPIATLIFMVLCLISGIVTLITPIQLIIWLCFMYLLIHPLFRSPIPTLFENWVSRMPSKLDSMI</sequence>
<gene>
    <name evidence="10" type="ORF">QN277_018333</name>
</gene>
<feature type="transmembrane region" description="Helical" evidence="8">
    <location>
        <begin position="714"/>
        <end position="747"/>
    </location>
</feature>
<accession>A0AAE1JT74</accession>
<dbReference type="PANTHER" id="PTHR31425:SF41">
    <property type="entry name" value="ANTHRANILATE PHOSPHORIBOSYLTRANSFERASE-LIKE PROTEIN"/>
    <property type="match status" value="1"/>
</dbReference>
<dbReference type="PANTHER" id="PTHR31425">
    <property type="entry name" value="PHOSPHORIBOSYLANTHRANILATE TRANSFERASE ISOFORM 1"/>
    <property type="match status" value="1"/>
</dbReference>
<evidence type="ECO:0000256" key="8">
    <source>
        <dbReference type="SAM" id="Phobius"/>
    </source>
</evidence>
<evidence type="ECO:0000313" key="10">
    <source>
        <dbReference type="EMBL" id="KAK4275208.1"/>
    </source>
</evidence>
<dbReference type="InterPro" id="IPR000008">
    <property type="entry name" value="C2_dom"/>
</dbReference>
<dbReference type="Proteomes" id="UP001293593">
    <property type="component" value="Unassembled WGS sequence"/>
</dbReference>
<evidence type="ECO:0000256" key="2">
    <source>
        <dbReference type="ARBA" id="ARBA00007923"/>
    </source>
</evidence>
<keyword evidence="3 8" id="KW-0812">Transmembrane</keyword>
<feature type="domain" description="C2" evidence="9">
    <location>
        <begin position="350"/>
        <end position="473"/>
    </location>
</feature>
<dbReference type="Pfam" id="PF00168">
    <property type="entry name" value="C2"/>
    <property type="match status" value="3"/>
</dbReference>
<dbReference type="InterPro" id="IPR047255">
    <property type="entry name" value="C2D_MCTP_PRT_plant"/>
</dbReference>
<dbReference type="InterPro" id="IPR047259">
    <property type="entry name" value="QUIRKY-like"/>
</dbReference>
<keyword evidence="4" id="KW-0677">Repeat</keyword>
<evidence type="ECO:0000256" key="7">
    <source>
        <dbReference type="ARBA" id="ARBA00023136"/>
    </source>
</evidence>
<evidence type="ECO:0000256" key="1">
    <source>
        <dbReference type="ARBA" id="ARBA00004141"/>
    </source>
</evidence>
<dbReference type="CDD" id="cd08379">
    <property type="entry name" value="C2D_MCTP_PRT_plant"/>
    <property type="match status" value="1"/>
</dbReference>
<evidence type="ECO:0000256" key="3">
    <source>
        <dbReference type="ARBA" id="ARBA00022692"/>
    </source>
</evidence>
<dbReference type="Gene3D" id="2.60.40.150">
    <property type="entry name" value="C2 domain"/>
    <property type="match status" value="3"/>
</dbReference>
<dbReference type="InterPro" id="IPR035892">
    <property type="entry name" value="C2_domain_sf"/>
</dbReference>
<keyword evidence="7 8" id="KW-0472">Membrane</keyword>
<comment type="subcellular location">
    <subcellularLocation>
        <location evidence="1">Membrane</location>
        <topology evidence="1">Multi-pass membrane protein</topology>
    </subcellularLocation>
</comment>
<keyword evidence="5" id="KW-0106">Calcium</keyword>
<dbReference type="FunFam" id="2.60.40.150:FF:000090">
    <property type="entry name" value="C2 domain-containing protein"/>
    <property type="match status" value="1"/>
</dbReference>
<evidence type="ECO:0000256" key="6">
    <source>
        <dbReference type="ARBA" id="ARBA00022989"/>
    </source>
</evidence>
<dbReference type="PROSITE" id="PS50004">
    <property type="entry name" value="C2"/>
    <property type="match status" value="3"/>
</dbReference>
<dbReference type="EMBL" id="JAWXYG010000004">
    <property type="protein sequence ID" value="KAK4275208.1"/>
    <property type="molecule type" value="Genomic_DNA"/>
</dbReference>
<dbReference type="GO" id="GO:0016020">
    <property type="term" value="C:membrane"/>
    <property type="evidence" value="ECO:0007669"/>
    <property type="project" value="UniProtKB-SubCell"/>
</dbReference>
<evidence type="ECO:0000256" key="4">
    <source>
        <dbReference type="ARBA" id="ARBA00022737"/>
    </source>
</evidence>
<comment type="caution">
    <text evidence="10">The sequence shown here is derived from an EMBL/GenBank/DDBJ whole genome shotgun (WGS) entry which is preliminary data.</text>
</comment>
<comment type="similarity">
    <text evidence="2">Belongs to the MCTP family.</text>
</comment>
<proteinExistence type="inferred from homology"/>
<dbReference type="SMART" id="SM00239">
    <property type="entry name" value="C2"/>
    <property type="match status" value="3"/>
</dbReference>
<organism evidence="10 11">
    <name type="scientific">Acacia crassicarpa</name>
    <name type="common">northern wattle</name>
    <dbReference type="NCBI Taxonomy" id="499986"/>
    <lineage>
        <taxon>Eukaryota</taxon>
        <taxon>Viridiplantae</taxon>
        <taxon>Streptophyta</taxon>
        <taxon>Embryophyta</taxon>
        <taxon>Tracheophyta</taxon>
        <taxon>Spermatophyta</taxon>
        <taxon>Magnoliopsida</taxon>
        <taxon>eudicotyledons</taxon>
        <taxon>Gunneridae</taxon>
        <taxon>Pentapetalae</taxon>
        <taxon>rosids</taxon>
        <taxon>fabids</taxon>
        <taxon>Fabales</taxon>
        <taxon>Fabaceae</taxon>
        <taxon>Caesalpinioideae</taxon>
        <taxon>mimosoid clade</taxon>
        <taxon>Acacieae</taxon>
        <taxon>Acacia</taxon>
    </lineage>
</organism>
<feature type="transmembrane region" description="Helical" evidence="8">
    <location>
        <begin position="604"/>
        <end position="633"/>
    </location>
</feature>
<dbReference type="AlphaFoldDB" id="A0AAE1JT74"/>
<dbReference type="Pfam" id="PF08372">
    <property type="entry name" value="PRT_C"/>
    <property type="match status" value="1"/>
</dbReference>
<name>A0AAE1JT74_9FABA</name>
<evidence type="ECO:0000313" key="11">
    <source>
        <dbReference type="Proteomes" id="UP001293593"/>
    </source>
</evidence>
<dbReference type="InterPro" id="IPR013583">
    <property type="entry name" value="MCTP_C"/>
</dbReference>
<feature type="domain" description="C2" evidence="9">
    <location>
        <begin position="26"/>
        <end position="148"/>
    </location>
</feature>
<evidence type="ECO:0000256" key="5">
    <source>
        <dbReference type="ARBA" id="ARBA00022837"/>
    </source>
</evidence>